<organism evidence="1 2">
    <name type="scientific">Symbiodinium natans</name>
    <dbReference type="NCBI Taxonomy" id="878477"/>
    <lineage>
        <taxon>Eukaryota</taxon>
        <taxon>Sar</taxon>
        <taxon>Alveolata</taxon>
        <taxon>Dinophyceae</taxon>
        <taxon>Suessiales</taxon>
        <taxon>Symbiodiniaceae</taxon>
        <taxon>Symbiodinium</taxon>
    </lineage>
</organism>
<dbReference type="Proteomes" id="UP000604046">
    <property type="component" value="Unassembled WGS sequence"/>
</dbReference>
<sequence length="141" mass="16070">MPEHPAFGQTENVLGEFHKRFDPKNMLLLRFKDPSNLAILADFAEDTEGTVRRVFKFLGLQEDVPLPDLKTIRPEDVMEIELEKESRTKKLSAEDQELLERHFEALLGLGSQGSLGNLKPYTLNPTPYTLHPTPYTLNPKP</sequence>
<name>A0A812IGN0_9DINO</name>
<protein>
    <submittedName>
        <fullName evidence="1">Uncharacterized protein</fullName>
    </submittedName>
</protein>
<comment type="caution">
    <text evidence="1">The sequence shown here is derived from an EMBL/GenBank/DDBJ whole genome shotgun (WGS) entry which is preliminary data.</text>
</comment>
<keyword evidence="2" id="KW-1185">Reference proteome</keyword>
<reference evidence="1" key="1">
    <citation type="submission" date="2021-02" db="EMBL/GenBank/DDBJ databases">
        <authorList>
            <person name="Dougan E. K."/>
            <person name="Rhodes N."/>
            <person name="Thang M."/>
            <person name="Chan C."/>
        </authorList>
    </citation>
    <scope>NUCLEOTIDE SEQUENCE</scope>
</reference>
<dbReference type="AlphaFoldDB" id="A0A812IGN0"/>
<evidence type="ECO:0000313" key="2">
    <source>
        <dbReference type="Proteomes" id="UP000604046"/>
    </source>
</evidence>
<proteinExistence type="predicted"/>
<dbReference type="OrthoDB" id="8068875at2759"/>
<dbReference type="InterPro" id="IPR027417">
    <property type="entry name" value="P-loop_NTPase"/>
</dbReference>
<evidence type="ECO:0000313" key="1">
    <source>
        <dbReference type="EMBL" id="CAE7034843.1"/>
    </source>
</evidence>
<gene>
    <name evidence="1" type="ORF">SNAT2548_LOCUS4195</name>
</gene>
<dbReference type="EMBL" id="CAJNDS010000258">
    <property type="protein sequence ID" value="CAE7034843.1"/>
    <property type="molecule type" value="Genomic_DNA"/>
</dbReference>
<accession>A0A812IGN0</accession>
<dbReference type="Gene3D" id="3.40.50.300">
    <property type="entry name" value="P-loop containing nucleotide triphosphate hydrolases"/>
    <property type="match status" value="1"/>
</dbReference>